<dbReference type="AlphaFoldDB" id="A0A396ATS2"/>
<dbReference type="InterPro" id="IPR004291">
    <property type="entry name" value="Transposase_IS66_central"/>
</dbReference>
<sequence length="80" mass="9391">MRESYPLILEFEKWLQDAYLRVLPKSRMGKAIEYTYALLPRLSRYVNDGRIEIDDNRIENAISPFGVLSDSLLQVCRSRP</sequence>
<accession>A0A396ATS2</accession>
<dbReference type="EMBL" id="QSVA01000041">
    <property type="protein sequence ID" value="RGN87619.1"/>
    <property type="molecule type" value="Genomic_DNA"/>
</dbReference>
<evidence type="ECO:0000313" key="8">
    <source>
        <dbReference type="Proteomes" id="UP000441711"/>
    </source>
</evidence>
<evidence type="ECO:0000313" key="9">
    <source>
        <dbReference type="Proteomes" id="UP000462376"/>
    </source>
</evidence>
<gene>
    <name evidence="5" type="ORF">DXB37_21405</name>
    <name evidence="4" type="ORF">GAP47_17805</name>
    <name evidence="2" type="ORF">GAQ70_15465</name>
    <name evidence="3" type="ORF">GAQ75_17220</name>
</gene>
<reference evidence="5 6" key="1">
    <citation type="submission" date="2018-08" db="EMBL/GenBank/DDBJ databases">
        <title>A genome reference for cultivated species of the human gut microbiota.</title>
        <authorList>
            <person name="Zou Y."/>
            <person name="Xue W."/>
            <person name="Luo G."/>
        </authorList>
    </citation>
    <scope>NUCLEOTIDE SEQUENCE [LARGE SCALE GENOMIC DNA]</scope>
    <source>
        <strain evidence="5 6">OM03-4</strain>
    </source>
</reference>
<organism evidence="5 6">
    <name type="scientific">Bacteroides uniformis</name>
    <dbReference type="NCBI Taxonomy" id="820"/>
    <lineage>
        <taxon>Bacteria</taxon>
        <taxon>Pseudomonadati</taxon>
        <taxon>Bacteroidota</taxon>
        <taxon>Bacteroidia</taxon>
        <taxon>Bacteroidales</taxon>
        <taxon>Bacteroidaceae</taxon>
        <taxon>Bacteroides</taxon>
    </lineage>
</organism>
<dbReference type="Pfam" id="PF03050">
    <property type="entry name" value="DDE_Tnp_IS66"/>
    <property type="match status" value="1"/>
</dbReference>
<evidence type="ECO:0000313" key="7">
    <source>
        <dbReference type="Proteomes" id="UP000438773"/>
    </source>
</evidence>
<dbReference type="EMBL" id="WCUP01000011">
    <property type="protein sequence ID" value="KAB4108255.1"/>
    <property type="molecule type" value="Genomic_DNA"/>
</dbReference>
<dbReference type="EMBL" id="WCUQ01000011">
    <property type="protein sequence ID" value="KAB4122111.1"/>
    <property type="molecule type" value="Genomic_DNA"/>
</dbReference>
<dbReference type="Proteomes" id="UP000441711">
    <property type="component" value="Unassembled WGS sequence"/>
</dbReference>
<reference evidence="7 8" key="2">
    <citation type="journal article" date="2019" name="Nat. Med.">
        <title>A library of human gut bacterial isolates paired with longitudinal multiomics data enables mechanistic microbiome research.</title>
        <authorList>
            <person name="Poyet M."/>
            <person name="Groussin M."/>
            <person name="Gibbons S.M."/>
            <person name="Avila-Pacheco J."/>
            <person name="Jiang X."/>
            <person name="Kearney S.M."/>
            <person name="Perrotta A.R."/>
            <person name="Berdy B."/>
            <person name="Zhao S."/>
            <person name="Lieberman T.D."/>
            <person name="Swanson P.K."/>
            <person name="Smith M."/>
            <person name="Roesemann S."/>
            <person name="Alexander J.E."/>
            <person name="Rich S.A."/>
            <person name="Livny J."/>
            <person name="Vlamakis H."/>
            <person name="Clish C."/>
            <person name="Bullock K."/>
            <person name="Deik A."/>
            <person name="Scott J."/>
            <person name="Pierce K.A."/>
            <person name="Xavier R.J."/>
            <person name="Alm E.J."/>
        </authorList>
    </citation>
    <scope>NUCLEOTIDE SEQUENCE [LARGE SCALE GENOMIC DNA]</scope>
    <source>
        <strain evidence="2 8">BIOML-A36</strain>
        <strain evidence="3 7">BIOML-A37</strain>
        <strain evidence="4 9">BIOML-A5</strain>
    </source>
</reference>
<dbReference type="Proteomes" id="UP000438773">
    <property type="component" value="Unassembled WGS sequence"/>
</dbReference>
<evidence type="ECO:0000313" key="4">
    <source>
        <dbReference type="EMBL" id="KAB4231604.1"/>
    </source>
</evidence>
<name>A0A396ATS2_BACUN</name>
<proteinExistence type="predicted"/>
<dbReference type="InterPro" id="IPR052344">
    <property type="entry name" value="Transposase-related"/>
</dbReference>
<evidence type="ECO:0000313" key="6">
    <source>
        <dbReference type="Proteomes" id="UP000260759"/>
    </source>
</evidence>
<evidence type="ECO:0000259" key="1">
    <source>
        <dbReference type="Pfam" id="PF03050"/>
    </source>
</evidence>
<comment type="caution">
    <text evidence="5">The sequence shown here is derived from an EMBL/GenBank/DDBJ whole genome shotgun (WGS) entry which is preliminary data.</text>
</comment>
<protein>
    <submittedName>
        <fullName evidence="2">Transposase</fullName>
    </submittedName>
</protein>
<evidence type="ECO:0000313" key="3">
    <source>
        <dbReference type="EMBL" id="KAB4122111.1"/>
    </source>
</evidence>
<feature type="domain" description="Transposase IS66 central" evidence="1">
    <location>
        <begin position="3"/>
        <end position="67"/>
    </location>
</feature>
<evidence type="ECO:0000313" key="5">
    <source>
        <dbReference type="EMBL" id="RGN87619.1"/>
    </source>
</evidence>
<dbReference type="Proteomes" id="UP000260759">
    <property type="component" value="Unassembled WGS sequence"/>
</dbReference>
<evidence type="ECO:0000313" key="2">
    <source>
        <dbReference type="EMBL" id="KAB4108255.1"/>
    </source>
</evidence>
<dbReference type="Proteomes" id="UP000462376">
    <property type="component" value="Unassembled WGS sequence"/>
</dbReference>
<dbReference type="PANTHER" id="PTHR33678:SF1">
    <property type="entry name" value="BLL1576 PROTEIN"/>
    <property type="match status" value="1"/>
</dbReference>
<dbReference type="EMBL" id="WCTL01000020">
    <property type="protein sequence ID" value="KAB4231604.1"/>
    <property type="molecule type" value="Genomic_DNA"/>
</dbReference>
<dbReference type="PANTHER" id="PTHR33678">
    <property type="entry name" value="BLL1576 PROTEIN"/>
    <property type="match status" value="1"/>
</dbReference>